<feature type="compositionally biased region" description="Basic and acidic residues" evidence="1">
    <location>
        <begin position="114"/>
        <end position="123"/>
    </location>
</feature>
<evidence type="ECO:0000313" key="2">
    <source>
        <dbReference type="EMBL" id="SEO68138.1"/>
    </source>
</evidence>
<evidence type="ECO:0000313" key="3">
    <source>
        <dbReference type="Proteomes" id="UP000199126"/>
    </source>
</evidence>
<reference evidence="3" key="1">
    <citation type="submission" date="2016-10" db="EMBL/GenBank/DDBJ databases">
        <authorList>
            <person name="Varghese N."/>
            <person name="Submissions S."/>
        </authorList>
    </citation>
    <scope>NUCLEOTIDE SEQUENCE [LARGE SCALE GENOMIC DNA]</scope>
    <source>
        <strain evidence="3">CGMCC 1.10121</strain>
    </source>
</reference>
<name>A0A1H8RPN6_9EURY</name>
<sequence>MSVINRDGNMRKRLCAVLTHPQRHGVLQTLRGGNALAVETVAERLVATDGGDGDAMADGRRVALRPHSMHLPKPAGVNATTDNRRGAAVTRSPNISPAYELVSQVAEAPVRPTESSRDDSGGD</sequence>
<keyword evidence="3" id="KW-1185">Reference proteome</keyword>
<dbReference type="Proteomes" id="UP000199126">
    <property type="component" value="Unassembled WGS sequence"/>
</dbReference>
<organism evidence="2 3">
    <name type="scientific">Halogranum amylolyticum</name>
    <dbReference type="NCBI Taxonomy" id="660520"/>
    <lineage>
        <taxon>Archaea</taxon>
        <taxon>Methanobacteriati</taxon>
        <taxon>Methanobacteriota</taxon>
        <taxon>Stenosarchaea group</taxon>
        <taxon>Halobacteria</taxon>
        <taxon>Halobacteriales</taxon>
        <taxon>Haloferacaceae</taxon>
    </lineage>
</organism>
<accession>A0A1H8RPN6</accession>
<dbReference type="EMBL" id="FODV01000004">
    <property type="protein sequence ID" value="SEO68138.1"/>
    <property type="molecule type" value="Genomic_DNA"/>
</dbReference>
<protein>
    <submittedName>
        <fullName evidence="2">Uncharacterized protein</fullName>
    </submittedName>
</protein>
<proteinExistence type="predicted"/>
<gene>
    <name evidence="2" type="ORF">SAMN04487948_104150</name>
</gene>
<feature type="region of interest" description="Disordered" evidence="1">
    <location>
        <begin position="69"/>
        <end position="123"/>
    </location>
</feature>
<evidence type="ECO:0000256" key="1">
    <source>
        <dbReference type="SAM" id="MobiDB-lite"/>
    </source>
</evidence>
<dbReference type="AlphaFoldDB" id="A0A1H8RPN6"/>